<dbReference type="PANTHER" id="PTHR31511:SF12">
    <property type="entry name" value="RHO TERMINATION FACTOR N-TERMINAL DOMAIN-CONTAINING PROTEIN"/>
    <property type="match status" value="1"/>
</dbReference>
<dbReference type="GO" id="GO:0071897">
    <property type="term" value="P:DNA biosynthetic process"/>
    <property type="evidence" value="ECO:0007669"/>
    <property type="project" value="UniProtKB-ARBA"/>
</dbReference>
<protein>
    <recommendedName>
        <fullName evidence="3">DNA-directed DNA polymerase</fullName>
    </recommendedName>
</protein>
<organism evidence="1 2">
    <name type="scientific">Dinothrombium tinctorium</name>
    <dbReference type="NCBI Taxonomy" id="1965070"/>
    <lineage>
        <taxon>Eukaryota</taxon>
        <taxon>Metazoa</taxon>
        <taxon>Ecdysozoa</taxon>
        <taxon>Arthropoda</taxon>
        <taxon>Chelicerata</taxon>
        <taxon>Arachnida</taxon>
        <taxon>Acari</taxon>
        <taxon>Acariformes</taxon>
        <taxon>Trombidiformes</taxon>
        <taxon>Prostigmata</taxon>
        <taxon>Anystina</taxon>
        <taxon>Parasitengona</taxon>
        <taxon>Trombidioidea</taxon>
        <taxon>Trombidiidae</taxon>
        <taxon>Dinothrombium</taxon>
    </lineage>
</organism>
<dbReference type="AlphaFoldDB" id="A0A3S4Q410"/>
<dbReference type="InterPro" id="IPR043502">
    <property type="entry name" value="DNA/RNA_pol_sf"/>
</dbReference>
<comment type="caution">
    <text evidence="1">The sequence shown here is derived from an EMBL/GenBank/DDBJ whole genome shotgun (WGS) entry which is preliminary data.</text>
</comment>
<proteinExistence type="predicted"/>
<dbReference type="OrthoDB" id="6430028at2759"/>
<dbReference type="EMBL" id="NCKU01021103">
    <property type="protein sequence ID" value="RWR98532.1"/>
    <property type="molecule type" value="Genomic_DNA"/>
</dbReference>
<dbReference type="SUPFAM" id="SSF56672">
    <property type="entry name" value="DNA/RNA polymerases"/>
    <property type="match status" value="1"/>
</dbReference>
<dbReference type="STRING" id="1965070.A0A3S4Q410"/>
<name>A0A3S4Q410_9ACAR</name>
<sequence length="340" mass="40667">CLKNYKLDPAWYFTTPGLAWDVMLKHSGIKLELLKDNDMILMIENGIRGGISQCSHRYAKANNKYIEGYDSTRDSKYIMYYDANNLYGWALSQPLPYEDFKWVSKEEMNKNKSNPNYGFILMVDLEYPEELHDYHNDLPLAPEKILPPGNKTEKLLCHFGKRERYTIHYKILKLYMKLGIKVTRLYKILQFKQSAFMKSYIDMNTALRAKATNDFEKDFFKLMNNSVFGKTMENIRNRQNIFFESNENRILNRVSKFNYKHYTIFSDNLIALHMYKTEIVFDKPIYVGFSVLDLSKILMYKFHYKIMKPKFSNIRLMYMDTDSFIYEISTYDIYEDMKEM</sequence>
<evidence type="ECO:0008006" key="3">
    <source>
        <dbReference type="Google" id="ProtNLM"/>
    </source>
</evidence>
<keyword evidence="2" id="KW-1185">Reference proteome</keyword>
<gene>
    <name evidence="1" type="ORF">B4U79_01333</name>
</gene>
<dbReference type="PANTHER" id="PTHR31511">
    <property type="entry name" value="PROTEIN CBG23764"/>
    <property type="match status" value="1"/>
</dbReference>
<dbReference type="Proteomes" id="UP000285301">
    <property type="component" value="Unassembled WGS sequence"/>
</dbReference>
<evidence type="ECO:0000313" key="2">
    <source>
        <dbReference type="Proteomes" id="UP000285301"/>
    </source>
</evidence>
<feature type="non-terminal residue" evidence="1">
    <location>
        <position position="1"/>
    </location>
</feature>
<evidence type="ECO:0000313" key="1">
    <source>
        <dbReference type="EMBL" id="RWR98532.1"/>
    </source>
</evidence>
<reference evidence="1 2" key="1">
    <citation type="journal article" date="2018" name="Gigascience">
        <title>Genomes of trombidid mites reveal novel predicted allergens and laterally-transferred genes associated with secondary metabolism.</title>
        <authorList>
            <person name="Dong X."/>
            <person name="Chaisiri K."/>
            <person name="Xia D."/>
            <person name="Armstrong S.D."/>
            <person name="Fang Y."/>
            <person name="Donnelly M.J."/>
            <person name="Kadowaki T."/>
            <person name="McGarry J.W."/>
            <person name="Darby A.C."/>
            <person name="Makepeace B.L."/>
        </authorList>
    </citation>
    <scope>NUCLEOTIDE SEQUENCE [LARGE SCALE GENOMIC DNA]</scope>
    <source>
        <strain evidence="1">UoL-WK</strain>
    </source>
</reference>
<accession>A0A3S4Q410</accession>